<dbReference type="SUPFAM" id="SSF54495">
    <property type="entry name" value="UBC-like"/>
    <property type="match status" value="1"/>
</dbReference>
<keyword evidence="6" id="KW-0547">Nucleotide-binding</keyword>
<dbReference type="InterPro" id="IPR023313">
    <property type="entry name" value="UBQ-conjugating_AS"/>
</dbReference>
<comment type="caution">
    <text evidence="8">The sequence shown here is derived from an EMBL/GenBank/DDBJ whole genome shotgun (WGS) entry which is preliminary data.</text>
</comment>
<dbReference type="GO" id="GO:0061631">
    <property type="term" value="F:ubiquitin conjugating enzyme activity"/>
    <property type="evidence" value="ECO:0007669"/>
    <property type="project" value="UniProtKB-EC"/>
</dbReference>
<evidence type="ECO:0000313" key="9">
    <source>
        <dbReference type="Proteomes" id="UP001626550"/>
    </source>
</evidence>
<keyword evidence="9" id="KW-1185">Reference proteome</keyword>
<dbReference type="EMBL" id="JBJKFK010000808">
    <property type="protein sequence ID" value="KAL3315176.1"/>
    <property type="molecule type" value="Genomic_DNA"/>
</dbReference>
<dbReference type="PANTHER" id="PTHR24067">
    <property type="entry name" value="UBIQUITIN-CONJUGATING ENZYME E2"/>
    <property type="match status" value="1"/>
</dbReference>
<dbReference type="AlphaFoldDB" id="A0ABD2Q8X4"/>
<dbReference type="PROSITE" id="PS50127">
    <property type="entry name" value="UBC_2"/>
    <property type="match status" value="1"/>
</dbReference>
<dbReference type="EC" id="2.3.2.23" evidence="2"/>
<protein>
    <recommendedName>
        <fullName evidence="2">E2 ubiquitin-conjugating enzyme</fullName>
        <ecNumber evidence="2">2.3.2.23</ecNumber>
    </recommendedName>
</protein>
<feature type="domain" description="UBC core" evidence="7">
    <location>
        <begin position="1"/>
        <end position="142"/>
    </location>
</feature>
<dbReference type="Proteomes" id="UP001626550">
    <property type="component" value="Unassembled WGS sequence"/>
</dbReference>
<dbReference type="InterPro" id="IPR050113">
    <property type="entry name" value="Ub_conjugating_enzyme"/>
</dbReference>
<dbReference type="CDD" id="cd23801">
    <property type="entry name" value="UBCc_UBE2L3"/>
    <property type="match status" value="1"/>
</dbReference>
<proteinExistence type="inferred from homology"/>
<feature type="active site" description="Glycyl thioester intermediate" evidence="5">
    <location>
        <position position="79"/>
    </location>
</feature>
<dbReference type="GO" id="GO:0005524">
    <property type="term" value="F:ATP binding"/>
    <property type="evidence" value="ECO:0007669"/>
    <property type="project" value="UniProtKB-UniRule"/>
</dbReference>
<evidence type="ECO:0000259" key="7">
    <source>
        <dbReference type="PROSITE" id="PS50127"/>
    </source>
</evidence>
<keyword evidence="4 6" id="KW-0833">Ubl conjugation pathway</keyword>
<dbReference type="SMART" id="SM00212">
    <property type="entry name" value="UBCc"/>
    <property type="match status" value="1"/>
</dbReference>
<comment type="similarity">
    <text evidence="6">Belongs to the ubiquitin-conjugating enzyme family.</text>
</comment>
<dbReference type="PROSITE" id="PS00183">
    <property type="entry name" value="UBC_1"/>
    <property type="match status" value="1"/>
</dbReference>
<evidence type="ECO:0000256" key="6">
    <source>
        <dbReference type="RuleBase" id="RU362109"/>
    </source>
</evidence>
<evidence type="ECO:0000256" key="4">
    <source>
        <dbReference type="ARBA" id="ARBA00022786"/>
    </source>
</evidence>
<evidence type="ECO:0000313" key="8">
    <source>
        <dbReference type="EMBL" id="KAL3315176.1"/>
    </source>
</evidence>
<dbReference type="InterPro" id="IPR000608">
    <property type="entry name" value="UBC"/>
</dbReference>
<reference evidence="8 9" key="1">
    <citation type="submission" date="2024-11" db="EMBL/GenBank/DDBJ databases">
        <title>Adaptive evolution of stress response genes in parasites aligns with host niche diversity.</title>
        <authorList>
            <person name="Hahn C."/>
            <person name="Resl P."/>
        </authorList>
    </citation>
    <scope>NUCLEOTIDE SEQUENCE [LARGE SCALE GENOMIC DNA]</scope>
    <source>
        <strain evidence="8">EGGRZ-B1_66</strain>
        <tissue evidence="8">Body</tissue>
    </source>
</reference>
<comment type="catalytic activity">
    <reaction evidence="1">
        <text>S-ubiquitinyl-[E1 ubiquitin-activating enzyme]-L-cysteine + [E2 ubiquitin-conjugating enzyme]-L-cysteine = [E1 ubiquitin-activating enzyme]-L-cysteine + S-ubiquitinyl-[E2 ubiquitin-conjugating enzyme]-L-cysteine.</text>
        <dbReference type="EC" id="2.3.2.23"/>
    </reaction>
</comment>
<sequence>MKELEKVRKSDLASTYELNVDETQFLHWEFILKPTNPPYNHGAFKLVIEFPVDYPFKPPKLKFLTKIYHPNIDETGRICLPIITPENWKPAISTEQILQDLFSIINEPQVDHPLRADIAEEYVKDQPKFLKKAEEFTKQHALSRS</sequence>
<dbReference type="FunFam" id="3.10.110.10:FF:000011">
    <property type="entry name" value="Ubiquitin-conjugating enzyme E2 L3"/>
    <property type="match status" value="1"/>
</dbReference>
<name>A0ABD2Q8X4_9PLAT</name>
<evidence type="ECO:0000256" key="5">
    <source>
        <dbReference type="PROSITE-ProRule" id="PRU10133"/>
    </source>
</evidence>
<keyword evidence="6" id="KW-0067">ATP-binding</keyword>
<evidence type="ECO:0000256" key="1">
    <source>
        <dbReference type="ARBA" id="ARBA00000485"/>
    </source>
</evidence>
<evidence type="ECO:0000256" key="3">
    <source>
        <dbReference type="ARBA" id="ARBA00022679"/>
    </source>
</evidence>
<organism evidence="8 9">
    <name type="scientific">Cichlidogyrus casuarinus</name>
    <dbReference type="NCBI Taxonomy" id="1844966"/>
    <lineage>
        <taxon>Eukaryota</taxon>
        <taxon>Metazoa</taxon>
        <taxon>Spiralia</taxon>
        <taxon>Lophotrochozoa</taxon>
        <taxon>Platyhelminthes</taxon>
        <taxon>Monogenea</taxon>
        <taxon>Monopisthocotylea</taxon>
        <taxon>Dactylogyridea</taxon>
        <taxon>Ancyrocephalidae</taxon>
        <taxon>Cichlidogyrus</taxon>
    </lineage>
</organism>
<dbReference type="InterPro" id="IPR016135">
    <property type="entry name" value="UBQ-conjugating_enzyme/RWD"/>
</dbReference>
<gene>
    <name evidence="8" type="primary">UBCD10</name>
    <name evidence="8" type="ORF">Ciccas_006193</name>
</gene>
<evidence type="ECO:0000256" key="2">
    <source>
        <dbReference type="ARBA" id="ARBA00012486"/>
    </source>
</evidence>
<keyword evidence="3" id="KW-0808">Transferase</keyword>
<accession>A0ABD2Q8X4</accession>
<dbReference type="Pfam" id="PF00179">
    <property type="entry name" value="UQ_con"/>
    <property type="match status" value="1"/>
</dbReference>
<dbReference type="Gene3D" id="3.10.110.10">
    <property type="entry name" value="Ubiquitin Conjugating Enzyme"/>
    <property type="match status" value="1"/>
</dbReference>